<keyword evidence="6 8" id="KW-1133">Transmembrane helix</keyword>
<comment type="subunit">
    <text evidence="8">Component of the oligosaccharyltransferase (OST) complex.</text>
</comment>
<comment type="similarity">
    <text evidence="3 8">Belongs to the DAD/OST2 family.</text>
</comment>
<dbReference type="UniPathway" id="UPA00378"/>
<evidence type="ECO:0000256" key="7">
    <source>
        <dbReference type="ARBA" id="ARBA00023136"/>
    </source>
</evidence>
<sequence length="156" mass="17319">MARKDVAVKKAVAAAALARPKTGSTTPAKKFARTRLAHSFSEMFNAVTITYNNYLKTLTPRLKLIDAFLAFLVALGLLQFVYVLLVGNFPFNAFLGGFISCIGQFVLTVSLRMQYALLTKTERAELPFPLITPERALGDYVLASLVLHFITFHFIN</sequence>
<name>A0A4P9ZGI0_9ASCO</name>
<comment type="caution">
    <text evidence="8">Lacks conserved residue(s) required for the propagation of feature annotation.</text>
</comment>
<keyword evidence="7 8" id="KW-0472">Membrane</keyword>
<keyword evidence="4 8" id="KW-0812">Transmembrane</keyword>
<evidence type="ECO:0000256" key="5">
    <source>
        <dbReference type="ARBA" id="ARBA00022824"/>
    </source>
</evidence>
<dbReference type="EMBL" id="ML004433">
    <property type="protein sequence ID" value="RKP32194.1"/>
    <property type="molecule type" value="Genomic_DNA"/>
</dbReference>
<dbReference type="PIRSF" id="PIRSF005588">
    <property type="entry name" value="DAD"/>
    <property type="match status" value="1"/>
</dbReference>
<dbReference type="Pfam" id="PF02109">
    <property type="entry name" value="DAD"/>
    <property type="match status" value="1"/>
</dbReference>
<gene>
    <name evidence="9" type="ORF">METBISCDRAFT_21711</name>
</gene>
<comment type="pathway">
    <text evidence="2 8">Protein modification; protein glycosylation.</text>
</comment>
<dbReference type="PANTHER" id="PTHR10705">
    <property type="entry name" value="DOLICHYL-DIPHOSPHOOLIGOSACCHARIDE--PROTEIN GLYCOSYLTRANSFERASE SUBUNIT DAD1"/>
    <property type="match status" value="1"/>
</dbReference>
<dbReference type="OrthoDB" id="445566at2759"/>
<feature type="transmembrane region" description="Helical" evidence="8">
    <location>
        <begin position="91"/>
        <end position="115"/>
    </location>
</feature>
<dbReference type="Proteomes" id="UP000268321">
    <property type="component" value="Unassembled WGS sequence"/>
</dbReference>
<dbReference type="GO" id="GO:0008250">
    <property type="term" value="C:oligosaccharyltransferase complex"/>
    <property type="evidence" value="ECO:0007669"/>
    <property type="project" value="InterPro"/>
</dbReference>
<dbReference type="AlphaFoldDB" id="A0A4P9ZGI0"/>
<evidence type="ECO:0000256" key="4">
    <source>
        <dbReference type="ARBA" id="ARBA00022692"/>
    </source>
</evidence>
<evidence type="ECO:0000256" key="6">
    <source>
        <dbReference type="ARBA" id="ARBA00022989"/>
    </source>
</evidence>
<evidence type="ECO:0000313" key="10">
    <source>
        <dbReference type="Proteomes" id="UP000268321"/>
    </source>
</evidence>
<feature type="transmembrane region" description="Helical" evidence="8">
    <location>
        <begin position="64"/>
        <end position="85"/>
    </location>
</feature>
<keyword evidence="10" id="KW-1185">Reference proteome</keyword>
<dbReference type="PANTHER" id="PTHR10705:SF0">
    <property type="entry name" value="DOLICHYL-DIPHOSPHOOLIGOSACCHARIDE--PROTEIN GLYCOSYLTRANSFERASE SUBUNIT DAD1"/>
    <property type="match status" value="1"/>
</dbReference>
<dbReference type="InterPro" id="IPR003038">
    <property type="entry name" value="DAD/Ost2"/>
</dbReference>
<accession>A0A4P9ZGI0</accession>
<evidence type="ECO:0000256" key="3">
    <source>
        <dbReference type="ARBA" id="ARBA00009386"/>
    </source>
</evidence>
<protein>
    <recommendedName>
        <fullName evidence="8">Dolichyl-diphosphooligosaccharide--protein glycosyltransferase subunit OST2</fullName>
        <shortName evidence="8">Oligosaccharyl transferase subunit OST2</shortName>
    </recommendedName>
</protein>
<dbReference type="GO" id="GO:0006487">
    <property type="term" value="P:protein N-linked glycosylation"/>
    <property type="evidence" value="ECO:0007669"/>
    <property type="project" value="TreeGrafter"/>
</dbReference>
<organism evidence="9 10">
    <name type="scientific">Metschnikowia bicuspidata</name>
    <dbReference type="NCBI Taxonomy" id="27322"/>
    <lineage>
        <taxon>Eukaryota</taxon>
        <taxon>Fungi</taxon>
        <taxon>Dikarya</taxon>
        <taxon>Ascomycota</taxon>
        <taxon>Saccharomycotina</taxon>
        <taxon>Pichiomycetes</taxon>
        <taxon>Metschnikowiaceae</taxon>
        <taxon>Metschnikowia</taxon>
    </lineage>
</organism>
<evidence type="ECO:0000256" key="1">
    <source>
        <dbReference type="ARBA" id="ARBA00004477"/>
    </source>
</evidence>
<evidence type="ECO:0000313" key="9">
    <source>
        <dbReference type="EMBL" id="RKP32194.1"/>
    </source>
</evidence>
<proteinExistence type="inferred from homology"/>
<reference evidence="10" key="1">
    <citation type="journal article" date="2018" name="Nat. Microbiol.">
        <title>Leveraging single-cell genomics to expand the fungal tree of life.</title>
        <authorList>
            <person name="Ahrendt S.R."/>
            <person name="Quandt C.A."/>
            <person name="Ciobanu D."/>
            <person name="Clum A."/>
            <person name="Salamov A."/>
            <person name="Andreopoulos B."/>
            <person name="Cheng J.F."/>
            <person name="Woyke T."/>
            <person name="Pelin A."/>
            <person name="Henrissat B."/>
            <person name="Reynolds N.K."/>
            <person name="Benny G.L."/>
            <person name="Smith M.E."/>
            <person name="James T.Y."/>
            <person name="Grigoriev I.V."/>
        </authorList>
    </citation>
    <scope>NUCLEOTIDE SEQUENCE [LARGE SCALE GENOMIC DNA]</scope>
    <source>
        <strain evidence="10">Baker2002</strain>
    </source>
</reference>
<comment type="subcellular location">
    <subcellularLocation>
        <location evidence="1 8">Endoplasmic reticulum membrane</location>
        <topology evidence="1 8">Multi-pass membrane protein</topology>
    </subcellularLocation>
</comment>
<evidence type="ECO:0000256" key="2">
    <source>
        <dbReference type="ARBA" id="ARBA00004922"/>
    </source>
</evidence>
<evidence type="ECO:0000256" key="8">
    <source>
        <dbReference type="RuleBase" id="RU361136"/>
    </source>
</evidence>
<keyword evidence="5 8" id="KW-0256">Endoplasmic reticulum</keyword>
<comment type="function">
    <text evidence="8">Subunit of the oligosaccharyl transferase (OST) complex that catalyzes the initial transfer of a defined glycan (Glc(3)Man(9)GlcNAc(2) in eukaryotes) from the lipid carrier dolichol-pyrophosphate to an asparagine residue within an Asn-X-Ser/Thr consensus motif in nascent polypeptide chains, the first step in protein N-glycosylation. N-glycosylation occurs cotranslationally and the complex associates with the Sec61 complex at the channel-forming translocon complex that mediates protein translocation across the endoplasmic reticulum (ER). All subunits are required for a maximal enzyme activity.</text>
</comment>